<reference evidence="1 2" key="1">
    <citation type="submission" date="2020-08" db="EMBL/GenBank/DDBJ databases">
        <title>Genomic Encyclopedia of Type Strains, Phase IV (KMG-IV): sequencing the most valuable type-strain genomes for metagenomic binning, comparative biology and taxonomic classification.</title>
        <authorList>
            <person name="Goeker M."/>
        </authorList>
    </citation>
    <scope>NUCLEOTIDE SEQUENCE [LARGE SCALE GENOMIC DNA]</scope>
    <source>
        <strain evidence="1 2">DSM 29007</strain>
    </source>
</reference>
<dbReference type="EMBL" id="JACHIA010000004">
    <property type="protein sequence ID" value="MBB6070330.1"/>
    <property type="molecule type" value="Genomic_DNA"/>
</dbReference>
<organism evidence="1 2">
    <name type="scientific">Longimicrobium terrae</name>
    <dbReference type="NCBI Taxonomy" id="1639882"/>
    <lineage>
        <taxon>Bacteria</taxon>
        <taxon>Pseudomonadati</taxon>
        <taxon>Gemmatimonadota</taxon>
        <taxon>Longimicrobiia</taxon>
        <taxon>Longimicrobiales</taxon>
        <taxon>Longimicrobiaceae</taxon>
        <taxon>Longimicrobium</taxon>
    </lineage>
</organism>
<keyword evidence="2" id="KW-1185">Reference proteome</keyword>
<gene>
    <name evidence="1" type="ORF">HNQ61_001949</name>
</gene>
<evidence type="ECO:0000313" key="2">
    <source>
        <dbReference type="Proteomes" id="UP000582837"/>
    </source>
</evidence>
<dbReference type="Proteomes" id="UP000582837">
    <property type="component" value="Unassembled WGS sequence"/>
</dbReference>
<comment type="caution">
    <text evidence="1">The sequence shown here is derived from an EMBL/GenBank/DDBJ whole genome shotgun (WGS) entry which is preliminary data.</text>
</comment>
<proteinExistence type="predicted"/>
<sequence length="131" mass="13720">MTGFDWRAVPIETVRAWVRDEADASSLRLVARRAGLGRTTLKKFIGGETSPHPRIRRSLTLLYLSSVPSVADAALDVLTANVPDQARAGARGALLELLARLHTAEGVNPPSWAVEGAGTGALGDGAPLIAA</sequence>
<protein>
    <submittedName>
        <fullName evidence="1">Uncharacterized protein</fullName>
    </submittedName>
</protein>
<accession>A0A841GSQ3</accession>
<dbReference type="AlphaFoldDB" id="A0A841GSQ3"/>
<evidence type="ECO:0000313" key="1">
    <source>
        <dbReference type="EMBL" id="MBB6070330.1"/>
    </source>
</evidence>
<name>A0A841GSQ3_9BACT</name>